<gene>
    <name evidence="3" type="ORF">H8708_04640</name>
</gene>
<keyword evidence="1" id="KW-0175">Coiled coil</keyword>
<comment type="caution">
    <text evidence="3">The sequence shown here is derived from an EMBL/GenBank/DDBJ whole genome shotgun (WGS) entry which is preliminary data.</text>
</comment>
<sequence length="368" mass="42030">MALPITDYTAFFAGAKQAVQELEQLRERELCLEESEKTLEDQLRTREKAVADTIARTVKARGEEIARSYDAEIGKTEDQLKKVKAKREKARNQGVKGRIAEDTQSLSKENEELKGRIRTLFRANHVPGYCAGGLYYSLYFTRGLKEMGILLLALLIFFLAVPCGIYFAVPERKTWYLILIYLADILIFGGVYVKIGNSTKMKHMDALREGRSIRNRIQANKKQMKAIARTIRRDKNDAVYNLEKFDDEIAQLDQDLLQTNKKKKEALAAFDTVTKTILSDEIMESNKPEIDRLQGELAKAVEELKAVRTELKEKTLYTAENFEAYTGKEFMTMERLEALEGFIRAGEARNISEAVTVFKSRDRQGTPQ</sequence>
<dbReference type="EMBL" id="JACRTJ010000011">
    <property type="protein sequence ID" value="MBC8598525.1"/>
    <property type="molecule type" value="Genomic_DNA"/>
</dbReference>
<protein>
    <recommendedName>
        <fullName evidence="5">ATPase involved in DNA repair</fullName>
    </recommendedName>
</protein>
<feature type="coiled-coil region" evidence="1">
    <location>
        <begin position="242"/>
        <end position="310"/>
    </location>
</feature>
<evidence type="ECO:0008006" key="5">
    <source>
        <dbReference type="Google" id="ProtNLM"/>
    </source>
</evidence>
<proteinExistence type="predicted"/>
<dbReference type="RefSeq" id="WP_262427115.1">
    <property type="nucleotide sequence ID" value="NZ_JACRTJ010000011.1"/>
</dbReference>
<keyword evidence="2" id="KW-0812">Transmembrane</keyword>
<keyword evidence="4" id="KW-1185">Reference proteome</keyword>
<evidence type="ECO:0000256" key="1">
    <source>
        <dbReference type="SAM" id="Coils"/>
    </source>
</evidence>
<accession>A0ABR7NQY8</accession>
<evidence type="ECO:0000313" key="3">
    <source>
        <dbReference type="EMBL" id="MBC8598525.1"/>
    </source>
</evidence>
<feature type="coiled-coil region" evidence="1">
    <location>
        <begin position="15"/>
        <end position="93"/>
    </location>
</feature>
<reference evidence="3 4" key="1">
    <citation type="submission" date="2020-08" db="EMBL/GenBank/DDBJ databases">
        <title>Genome public.</title>
        <authorList>
            <person name="Liu C."/>
            <person name="Sun Q."/>
        </authorList>
    </citation>
    <scope>NUCLEOTIDE SEQUENCE [LARGE SCALE GENOMIC DNA]</scope>
    <source>
        <strain evidence="3 4">BX10</strain>
    </source>
</reference>
<dbReference type="Proteomes" id="UP000647491">
    <property type="component" value="Unassembled WGS sequence"/>
</dbReference>
<feature type="transmembrane region" description="Helical" evidence="2">
    <location>
        <begin position="149"/>
        <end position="169"/>
    </location>
</feature>
<feature type="transmembrane region" description="Helical" evidence="2">
    <location>
        <begin position="175"/>
        <end position="195"/>
    </location>
</feature>
<organism evidence="3 4">
    <name type="scientific">Enterocloster hominis</name>
    <name type="common">ex Liu et al. 2021</name>
    <dbReference type="NCBI Taxonomy" id="2763663"/>
    <lineage>
        <taxon>Bacteria</taxon>
        <taxon>Bacillati</taxon>
        <taxon>Bacillota</taxon>
        <taxon>Clostridia</taxon>
        <taxon>Lachnospirales</taxon>
        <taxon>Lachnospiraceae</taxon>
        <taxon>Enterocloster</taxon>
    </lineage>
</organism>
<evidence type="ECO:0000256" key="2">
    <source>
        <dbReference type="SAM" id="Phobius"/>
    </source>
</evidence>
<keyword evidence="2" id="KW-0472">Membrane</keyword>
<keyword evidence="2" id="KW-1133">Transmembrane helix</keyword>
<name>A0ABR7NQY8_9FIRM</name>
<evidence type="ECO:0000313" key="4">
    <source>
        <dbReference type="Proteomes" id="UP000647491"/>
    </source>
</evidence>